<evidence type="ECO:0000256" key="7">
    <source>
        <dbReference type="ARBA" id="ARBA00022729"/>
    </source>
</evidence>
<evidence type="ECO:0000256" key="5">
    <source>
        <dbReference type="ARBA" id="ARBA00022496"/>
    </source>
</evidence>
<dbReference type="PROSITE" id="PS52016">
    <property type="entry name" value="TONB_DEPENDENT_REC_3"/>
    <property type="match status" value="1"/>
</dbReference>
<dbReference type="InterPro" id="IPR039426">
    <property type="entry name" value="TonB-dep_rcpt-like"/>
</dbReference>
<feature type="chain" id="PRO_5045224491" evidence="16">
    <location>
        <begin position="28"/>
        <end position="704"/>
    </location>
</feature>
<name>A0ABX0NVP8_9BURK</name>
<dbReference type="Pfam" id="PF00593">
    <property type="entry name" value="TonB_dep_Rec_b-barrel"/>
    <property type="match status" value="1"/>
</dbReference>
<evidence type="ECO:0000313" key="19">
    <source>
        <dbReference type="EMBL" id="NHZ90814.1"/>
    </source>
</evidence>
<dbReference type="SUPFAM" id="SSF56935">
    <property type="entry name" value="Porins"/>
    <property type="match status" value="1"/>
</dbReference>
<evidence type="ECO:0000256" key="1">
    <source>
        <dbReference type="ARBA" id="ARBA00004571"/>
    </source>
</evidence>
<sequence>MHSPHPNPFRRTAVALALLTLSSGAVAQQTSTVMPAVTIVGEADGATYLAKRSASATKTDTPVLEAPQSLTVVTRDEMDARAVTSVLDVLRYMPGAVTETHGVDPRGYEYFNLRGFINAQNTSNYLNGLRQVPGGFGMFRSEPYGLERIEVLRGTGSVLFGQGDPGGTINRVSKLPGTGAANEVRVDAGSFSRRQLAADIGGAIGGSGALHYRVVGLRLDSDTQFDYGNGQSGRNERQYLAPSLLWSIAPGTTLTLLGEYTNDRSGSGRWTAVRPDGSLTHTMIGDPRFDQQENEQWSLGYQIEHQLNAGWTIRQNLRQARLRSVYNAINPGAVGNNIMQRTAAQYFSRVDNTLVDNQLQGKFNWAGAQHTVLAGLDWMRMEDSEYRVRGAAPAQNLLAPSYNVTIGPRTQVFGSLRDKLTQTGLYAQDQARFANGMILTVGGRYDKVEDTLQNFLTKATSRSDDSVLSGRVGLSYLVTPELAPYVCVGTSFLPQIGQDFSGKAFEPMKARQTEVGVKYQPANGKTLFTAALFDLSKTNVATNDPLHVNFSVLTGAQRARGVELEARGEVLRGLNITAAYSYNDVEVSRSNNAAILGKMPILVPTSSASVWGDYVIGGGALNGLGMGLGARYVGKHYWDQLNSGLNKEQTVFDAVAHYTDGRWRYALNVSNLTGKEYATCLAEPAKTCFWAPERTVQLSARYRW</sequence>
<dbReference type="InterPro" id="IPR036942">
    <property type="entry name" value="Beta-barrel_TonB_sf"/>
</dbReference>
<evidence type="ECO:0000256" key="15">
    <source>
        <dbReference type="RuleBase" id="RU003357"/>
    </source>
</evidence>
<keyword evidence="6 14" id="KW-0812">Transmembrane</keyword>
<protein>
    <submittedName>
        <fullName evidence="19">TonB-dependent siderophore receptor</fullName>
    </submittedName>
</protein>
<evidence type="ECO:0000256" key="4">
    <source>
        <dbReference type="ARBA" id="ARBA00022452"/>
    </source>
</evidence>
<dbReference type="PANTHER" id="PTHR32552:SF68">
    <property type="entry name" value="FERRICHROME OUTER MEMBRANE TRANSPORTER_PHAGE RECEPTOR"/>
    <property type="match status" value="1"/>
</dbReference>
<organism evidence="19 20">
    <name type="scientific">Massilia mucilaginosa</name>
    <dbReference type="NCBI Taxonomy" id="2609282"/>
    <lineage>
        <taxon>Bacteria</taxon>
        <taxon>Pseudomonadati</taxon>
        <taxon>Pseudomonadota</taxon>
        <taxon>Betaproteobacteria</taxon>
        <taxon>Burkholderiales</taxon>
        <taxon>Oxalobacteraceae</taxon>
        <taxon>Telluria group</taxon>
        <taxon>Massilia</taxon>
    </lineage>
</organism>
<feature type="domain" description="TonB-dependent receptor plug" evidence="18">
    <location>
        <begin position="63"/>
        <end position="168"/>
    </location>
</feature>
<keyword evidence="9" id="KW-0406">Ion transport</keyword>
<reference evidence="19 20" key="1">
    <citation type="submission" date="2019-10" db="EMBL/GenBank/DDBJ databases">
        <title>Taxonomy of Antarctic Massilia spp.: description of Massilia rubra sp. nov., Massilia aquatica sp. nov., Massilia mucilaginosa sp. nov., Massilia frigida sp. nov. isolated from streams, lakes and regoliths.</title>
        <authorList>
            <person name="Holochova P."/>
            <person name="Sedlacek I."/>
            <person name="Kralova S."/>
            <person name="Maslanova I."/>
            <person name="Busse H.-J."/>
            <person name="Stankova E."/>
            <person name="Vrbovska V."/>
            <person name="Kovarovic V."/>
            <person name="Bartak M."/>
            <person name="Svec P."/>
            <person name="Pantucek R."/>
        </authorList>
    </citation>
    <scope>NUCLEOTIDE SEQUENCE [LARGE SCALE GENOMIC DNA]</scope>
    <source>
        <strain evidence="19 20">CCM 8733</strain>
    </source>
</reference>
<dbReference type="Gene3D" id="2.170.130.10">
    <property type="entry name" value="TonB-dependent receptor, plug domain"/>
    <property type="match status" value="1"/>
</dbReference>
<keyword evidence="11 14" id="KW-0472">Membrane</keyword>
<evidence type="ECO:0000256" key="13">
    <source>
        <dbReference type="ARBA" id="ARBA00023237"/>
    </source>
</evidence>
<evidence type="ECO:0000256" key="14">
    <source>
        <dbReference type="PROSITE-ProRule" id="PRU01360"/>
    </source>
</evidence>
<evidence type="ECO:0000256" key="3">
    <source>
        <dbReference type="ARBA" id="ARBA00022448"/>
    </source>
</evidence>
<comment type="similarity">
    <text evidence="2 14 15">Belongs to the TonB-dependent receptor family.</text>
</comment>
<evidence type="ECO:0000256" key="8">
    <source>
        <dbReference type="ARBA" id="ARBA00023004"/>
    </source>
</evidence>
<dbReference type="PANTHER" id="PTHR32552">
    <property type="entry name" value="FERRICHROME IRON RECEPTOR-RELATED"/>
    <property type="match status" value="1"/>
</dbReference>
<dbReference type="EMBL" id="WHJH01000021">
    <property type="protein sequence ID" value="NHZ90814.1"/>
    <property type="molecule type" value="Genomic_DNA"/>
</dbReference>
<accession>A0ABX0NVP8</accession>
<evidence type="ECO:0000256" key="12">
    <source>
        <dbReference type="ARBA" id="ARBA00023170"/>
    </source>
</evidence>
<keyword evidence="13 14" id="KW-0998">Cell outer membrane</keyword>
<dbReference type="Gene3D" id="2.40.170.20">
    <property type="entry name" value="TonB-dependent receptor, beta-barrel domain"/>
    <property type="match status" value="1"/>
</dbReference>
<dbReference type="InterPro" id="IPR000531">
    <property type="entry name" value="Beta-barrel_TonB"/>
</dbReference>
<evidence type="ECO:0000259" key="18">
    <source>
        <dbReference type="Pfam" id="PF07715"/>
    </source>
</evidence>
<keyword evidence="8" id="KW-0408">Iron</keyword>
<evidence type="ECO:0000259" key="17">
    <source>
        <dbReference type="Pfam" id="PF00593"/>
    </source>
</evidence>
<evidence type="ECO:0000256" key="10">
    <source>
        <dbReference type="ARBA" id="ARBA00023077"/>
    </source>
</evidence>
<comment type="subcellular location">
    <subcellularLocation>
        <location evidence="1 14">Cell outer membrane</location>
        <topology evidence="1 14">Multi-pass membrane protein</topology>
    </subcellularLocation>
</comment>
<evidence type="ECO:0000256" key="16">
    <source>
        <dbReference type="SAM" id="SignalP"/>
    </source>
</evidence>
<keyword evidence="5" id="KW-0410">Iron transport</keyword>
<dbReference type="InterPro" id="IPR012910">
    <property type="entry name" value="Plug_dom"/>
</dbReference>
<feature type="domain" description="TonB-dependent receptor-like beta-barrel" evidence="17">
    <location>
        <begin position="255"/>
        <end position="672"/>
    </location>
</feature>
<keyword evidence="12 19" id="KW-0675">Receptor</keyword>
<keyword evidence="4 14" id="KW-1134">Transmembrane beta strand</keyword>
<proteinExistence type="inferred from homology"/>
<dbReference type="Proteomes" id="UP000609726">
    <property type="component" value="Unassembled WGS sequence"/>
</dbReference>
<dbReference type="Pfam" id="PF07715">
    <property type="entry name" value="Plug"/>
    <property type="match status" value="1"/>
</dbReference>
<evidence type="ECO:0000256" key="11">
    <source>
        <dbReference type="ARBA" id="ARBA00023136"/>
    </source>
</evidence>
<dbReference type="CDD" id="cd01347">
    <property type="entry name" value="ligand_gated_channel"/>
    <property type="match status" value="1"/>
</dbReference>
<evidence type="ECO:0000256" key="2">
    <source>
        <dbReference type="ARBA" id="ARBA00009810"/>
    </source>
</evidence>
<comment type="caution">
    <text evidence="19">The sequence shown here is derived from an EMBL/GenBank/DDBJ whole genome shotgun (WGS) entry which is preliminary data.</text>
</comment>
<keyword evidence="20" id="KW-1185">Reference proteome</keyword>
<keyword evidence="10 15" id="KW-0798">TonB box</keyword>
<dbReference type="InterPro" id="IPR037066">
    <property type="entry name" value="Plug_dom_sf"/>
</dbReference>
<evidence type="ECO:0000256" key="9">
    <source>
        <dbReference type="ARBA" id="ARBA00023065"/>
    </source>
</evidence>
<gene>
    <name evidence="19" type="ORF">F2P45_17555</name>
</gene>
<keyword evidence="7 16" id="KW-0732">Signal</keyword>
<dbReference type="NCBIfam" id="TIGR01783">
    <property type="entry name" value="TonB-siderophor"/>
    <property type="match status" value="1"/>
</dbReference>
<evidence type="ECO:0000256" key="6">
    <source>
        <dbReference type="ARBA" id="ARBA00022692"/>
    </source>
</evidence>
<evidence type="ECO:0000313" key="20">
    <source>
        <dbReference type="Proteomes" id="UP000609726"/>
    </source>
</evidence>
<dbReference type="InterPro" id="IPR010105">
    <property type="entry name" value="TonB_sidphr_rcpt"/>
</dbReference>
<keyword evidence="3 14" id="KW-0813">Transport</keyword>
<feature type="signal peptide" evidence="16">
    <location>
        <begin position="1"/>
        <end position="27"/>
    </location>
</feature>